<dbReference type="InterPro" id="IPR038881">
    <property type="entry name" value="Yae1-like"/>
</dbReference>
<evidence type="ECO:0000313" key="8">
    <source>
        <dbReference type="Proteomes" id="UP000806378"/>
    </source>
</evidence>
<sequence>MSSNIVQTPPISPKSASTTITTPDKDEILENDIWDNSPSPTLRTTSSEIISDLPAIRRQHMTDGYREGLAIGKARVMQTGFDSGYPLGLSYALRIGKLLGVLEGVIGCKGVVEREMSEIQKMYKTAKQELSIARLLYGVTDEQVMNDGELKSSMETVVNKWEQVVFGKTEVG</sequence>
<dbReference type="AlphaFoldDB" id="A0A8T0CIG2"/>
<comment type="caution">
    <text evidence="7">The sequence shown here is derived from an EMBL/GenBank/DDBJ whole genome shotgun (WGS) entry which is preliminary data.</text>
</comment>
<gene>
    <name evidence="7" type="ORF">BT93_L0117</name>
</gene>
<evidence type="ECO:0000256" key="2">
    <source>
        <dbReference type="ARBA" id="ARBA00004496"/>
    </source>
</evidence>
<name>A0A8T0CIG2_CORYI</name>
<dbReference type="PANTHER" id="PTHR18829">
    <property type="entry name" value="PROTEIN YAE1 HOMOLOG"/>
    <property type="match status" value="1"/>
</dbReference>
<dbReference type="InterPro" id="IPR019191">
    <property type="entry name" value="Essential_protein_Yae1_N"/>
</dbReference>
<evidence type="ECO:0000259" key="6">
    <source>
        <dbReference type="Pfam" id="PF09811"/>
    </source>
</evidence>
<evidence type="ECO:0000256" key="4">
    <source>
        <dbReference type="ARBA" id="ARBA00023242"/>
    </source>
</evidence>
<dbReference type="Gramene" id="rna-gnl|WGS:JABURB|Cocit.L0117.1">
    <property type="protein sequence ID" value="cds-KAF7845906.1"/>
    <property type="gene ID" value="gene-BT93_L0117"/>
</dbReference>
<evidence type="ECO:0000256" key="5">
    <source>
        <dbReference type="SAM" id="MobiDB-lite"/>
    </source>
</evidence>
<dbReference type="OrthoDB" id="20086at2759"/>
<dbReference type="PANTHER" id="PTHR18829:SF0">
    <property type="entry name" value="PROTEIN YAE1 HOMOLOG"/>
    <property type="match status" value="1"/>
</dbReference>
<evidence type="ECO:0000256" key="1">
    <source>
        <dbReference type="ARBA" id="ARBA00004123"/>
    </source>
</evidence>
<keyword evidence="4" id="KW-0539">Nucleus</keyword>
<dbReference type="EMBL" id="MU098056">
    <property type="protein sequence ID" value="KAF7845906.1"/>
    <property type="molecule type" value="Genomic_DNA"/>
</dbReference>
<reference evidence="7" key="1">
    <citation type="submission" date="2020-05" db="EMBL/GenBank/DDBJ databases">
        <title>WGS assembly of Corymbia citriodora subspecies variegata.</title>
        <authorList>
            <person name="Barry K."/>
            <person name="Hundley H."/>
            <person name="Shu S."/>
            <person name="Jenkins J."/>
            <person name="Grimwood J."/>
            <person name="Baten A."/>
        </authorList>
    </citation>
    <scope>NUCLEOTIDE SEQUENCE</scope>
    <source>
        <strain evidence="7">CV2-018</strain>
    </source>
</reference>
<accession>A0A8T0CIG2</accession>
<comment type="subcellular location">
    <subcellularLocation>
        <location evidence="2">Cytoplasm</location>
    </subcellularLocation>
    <subcellularLocation>
        <location evidence="1">Nucleus</location>
    </subcellularLocation>
</comment>
<protein>
    <recommendedName>
        <fullName evidence="6">Essential protein Yae1 N-terminal domain-containing protein</fullName>
    </recommendedName>
</protein>
<evidence type="ECO:0000256" key="3">
    <source>
        <dbReference type="ARBA" id="ARBA00022490"/>
    </source>
</evidence>
<dbReference type="Pfam" id="PF09811">
    <property type="entry name" value="Yae1_N"/>
    <property type="match status" value="1"/>
</dbReference>
<dbReference type="Proteomes" id="UP000806378">
    <property type="component" value="Unassembled WGS sequence"/>
</dbReference>
<feature type="domain" description="Essential protein Yae1 N-terminal" evidence="6">
    <location>
        <begin position="64"/>
        <end position="102"/>
    </location>
</feature>
<keyword evidence="8" id="KW-1185">Reference proteome</keyword>
<dbReference type="GO" id="GO:0005737">
    <property type="term" value="C:cytoplasm"/>
    <property type="evidence" value="ECO:0007669"/>
    <property type="project" value="UniProtKB-SubCell"/>
</dbReference>
<organism evidence="7 8">
    <name type="scientific">Corymbia citriodora subsp. variegata</name>
    <dbReference type="NCBI Taxonomy" id="360336"/>
    <lineage>
        <taxon>Eukaryota</taxon>
        <taxon>Viridiplantae</taxon>
        <taxon>Streptophyta</taxon>
        <taxon>Embryophyta</taxon>
        <taxon>Tracheophyta</taxon>
        <taxon>Spermatophyta</taxon>
        <taxon>Magnoliopsida</taxon>
        <taxon>eudicotyledons</taxon>
        <taxon>Gunneridae</taxon>
        <taxon>Pentapetalae</taxon>
        <taxon>rosids</taxon>
        <taxon>malvids</taxon>
        <taxon>Myrtales</taxon>
        <taxon>Myrtaceae</taxon>
        <taxon>Myrtoideae</taxon>
        <taxon>Eucalypteae</taxon>
        <taxon>Corymbia</taxon>
    </lineage>
</organism>
<keyword evidence="3" id="KW-0963">Cytoplasm</keyword>
<proteinExistence type="predicted"/>
<feature type="region of interest" description="Disordered" evidence="5">
    <location>
        <begin position="1"/>
        <end position="21"/>
    </location>
</feature>
<dbReference type="GO" id="GO:0005634">
    <property type="term" value="C:nucleus"/>
    <property type="evidence" value="ECO:0007669"/>
    <property type="project" value="UniProtKB-SubCell"/>
</dbReference>
<evidence type="ECO:0000313" key="7">
    <source>
        <dbReference type="EMBL" id="KAF7845906.1"/>
    </source>
</evidence>